<accession>B2YG55</accession>
<name>B2YG55_MHVB</name>
<keyword evidence="1" id="KW-0479">Metal-binding</keyword>
<sequence>MHYPQYHQFSDRLATYNKWYMCLVKGAGDLARAGLFYTGFRDETCCFNCGVYIRNWRSRDNVLDRHEQMSPLCSFVAELRRHQQIIARDEFERVCKICYDDDIAVVHVPCSHAVSCLRCSLKMYTCPLCRIDIEARIKIIKK</sequence>
<dbReference type="SUPFAM" id="SSF57924">
    <property type="entry name" value="Inhibitor of apoptosis (IAP) repeat"/>
    <property type="match status" value="1"/>
</dbReference>
<dbReference type="SMART" id="SM00238">
    <property type="entry name" value="BIR"/>
    <property type="match status" value="1"/>
</dbReference>
<keyword evidence="1" id="KW-0863">Zinc-finger</keyword>
<dbReference type="Proteomes" id="UP000011274">
    <property type="component" value="Segment"/>
</dbReference>
<keyword evidence="1" id="KW-0862">Zinc</keyword>
<evidence type="ECO:0000313" key="3">
    <source>
        <dbReference type="EMBL" id="ACD03537.1"/>
    </source>
</evidence>
<evidence type="ECO:0000313" key="4">
    <source>
        <dbReference type="Proteomes" id="UP000011274"/>
    </source>
</evidence>
<dbReference type="OrthoDB" id="9255at10239"/>
<dbReference type="PROSITE" id="PS50089">
    <property type="entry name" value="ZF_RING_2"/>
    <property type="match status" value="1"/>
</dbReference>
<organismHost>
    <name type="scientific">Musca domestica</name>
    <name type="common">House fly</name>
    <dbReference type="NCBI Taxonomy" id="7370"/>
</organismHost>
<dbReference type="Gene3D" id="1.10.1170.10">
    <property type="entry name" value="Inhibitor Of Apoptosis Protein (2mihbC-IAP-1), Chain A"/>
    <property type="match status" value="1"/>
</dbReference>
<dbReference type="Pfam" id="PF13920">
    <property type="entry name" value="zf-C3HC4_3"/>
    <property type="match status" value="1"/>
</dbReference>
<evidence type="ECO:0000259" key="2">
    <source>
        <dbReference type="PROSITE" id="PS50089"/>
    </source>
</evidence>
<dbReference type="RefSeq" id="YP_001883406.1">
    <property type="nucleotide sequence ID" value="NC_010671.1"/>
</dbReference>
<dbReference type="Pfam" id="PF00653">
    <property type="entry name" value="BIR"/>
    <property type="match status" value="1"/>
</dbReference>
<dbReference type="Gene3D" id="3.30.40.10">
    <property type="entry name" value="Zinc/RING finger domain, C3HC4 (zinc finger)"/>
    <property type="match status" value="1"/>
</dbReference>
<proteinExistence type="predicted"/>
<dbReference type="InterPro" id="IPR001370">
    <property type="entry name" value="BIR_rpt"/>
</dbReference>
<dbReference type="InterPro" id="IPR050784">
    <property type="entry name" value="IAP"/>
</dbReference>
<keyword evidence="4" id="KW-1185">Reference proteome</keyword>
<dbReference type="EMBL" id="EU522111">
    <property type="protein sequence ID" value="ACD03537.1"/>
    <property type="molecule type" value="Genomic_DNA"/>
</dbReference>
<evidence type="ECO:0000256" key="1">
    <source>
        <dbReference type="PROSITE-ProRule" id="PRU00175"/>
    </source>
</evidence>
<dbReference type="GO" id="GO:0008270">
    <property type="term" value="F:zinc ion binding"/>
    <property type="evidence" value="ECO:0007669"/>
    <property type="project" value="UniProtKB-KW"/>
</dbReference>
<protein>
    <submittedName>
        <fullName evidence="3">Inhibitor of apoptosis protein</fullName>
    </submittedName>
</protein>
<dbReference type="GeneID" id="6295392"/>
<dbReference type="KEGG" id="vg:6295392"/>
<reference evidence="3 4" key="1">
    <citation type="journal article" date="2008" name="Virology">
        <title>Sequence analysis of a non-classified, non-occluded DNA virus that causes salivary gland hypertrophy of Musca domestica, MdSGHV.</title>
        <authorList>
            <person name="Garcia-Maruniak A."/>
            <person name="Maruniak J.E."/>
            <person name="Farmerie W."/>
            <person name="Boucias D.G."/>
        </authorList>
    </citation>
    <scope>NUCLEOTIDE SEQUENCE [LARGE SCALE GENOMIC DNA]</scope>
    <source>
        <strain evidence="4">Isolate Musca domestica/United States/Boucias/-</strain>
    </source>
</reference>
<dbReference type="PROSITE" id="PS50143">
    <property type="entry name" value="BIR_REPEAT_2"/>
    <property type="match status" value="1"/>
</dbReference>
<dbReference type="InterPro" id="IPR001841">
    <property type="entry name" value="Znf_RING"/>
</dbReference>
<dbReference type="PANTHER" id="PTHR10044:SF139">
    <property type="entry name" value="DEATH-ASSOCIATED INHIBITOR OF APOPTOSIS 2"/>
    <property type="match status" value="1"/>
</dbReference>
<gene>
    <name evidence="3" type="primary">iap</name>
    <name evidence="3" type="ORF">MdSGHV078</name>
</gene>
<dbReference type="InterPro" id="IPR013083">
    <property type="entry name" value="Znf_RING/FYVE/PHD"/>
</dbReference>
<feature type="domain" description="RING-type" evidence="2">
    <location>
        <begin position="95"/>
        <end position="130"/>
    </location>
</feature>
<dbReference type="PANTHER" id="PTHR10044">
    <property type="entry name" value="INHIBITOR OF APOPTOSIS"/>
    <property type="match status" value="1"/>
</dbReference>
<organism evidence="3 4">
    <name type="scientific">Musca hytrovirus</name>
    <name type="common">isolate Musca domestica/United States/Boucias/-</name>
    <name type="synonym">MHV</name>
    <dbReference type="NCBI Taxonomy" id="523909"/>
    <lineage>
        <taxon>Viruses</taxon>
        <taxon>Viruses incertae sedis</taxon>
        <taxon>Naldaviricetes</taxon>
        <taxon>Lefavirales</taxon>
        <taxon>Hytrosaviridae</taxon>
        <taxon>Muscavirus</taxon>
        <taxon>Muscavirus musdomesticae</taxon>
    </lineage>
</organism>